<dbReference type="SUPFAM" id="SSF55811">
    <property type="entry name" value="Nudix"/>
    <property type="match status" value="1"/>
</dbReference>
<name>A0AAE3ANI1_9FIRM</name>
<accession>A0AAE3ANI1</accession>
<comment type="caution">
    <text evidence="2">The sequence shown here is derived from an EMBL/GenBank/DDBJ whole genome shotgun (WGS) entry which is preliminary data.</text>
</comment>
<gene>
    <name evidence="2" type="ORF">LKD31_12715</name>
</gene>
<dbReference type="Pfam" id="PF00293">
    <property type="entry name" value="NUDIX"/>
    <property type="match status" value="1"/>
</dbReference>
<keyword evidence="3" id="KW-1185">Reference proteome</keyword>
<dbReference type="EMBL" id="JAJEQC010000018">
    <property type="protein sequence ID" value="MCC2137858.1"/>
    <property type="molecule type" value="Genomic_DNA"/>
</dbReference>
<organism evidence="2 3">
    <name type="scientific">Hominenteromicrobium mulieris</name>
    <dbReference type="NCBI Taxonomy" id="2885357"/>
    <lineage>
        <taxon>Bacteria</taxon>
        <taxon>Bacillati</taxon>
        <taxon>Bacillota</taxon>
        <taxon>Clostridia</taxon>
        <taxon>Eubacteriales</taxon>
        <taxon>Oscillospiraceae</taxon>
        <taxon>Hominenteromicrobium</taxon>
    </lineage>
</organism>
<feature type="domain" description="Nudix hydrolase" evidence="1">
    <location>
        <begin position="7"/>
        <end position="81"/>
    </location>
</feature>
<dbReference type="InterPro" id="IPR000086">
    <property type="entry name" value="NUDIX_hydrolase_dom"/>
</dbReference>
<sequence length="111" mass="12797">MKTKSSAIRELFEELGVHAKAEDFVYCGTRRVVYDGEFCGKLFHDRQVSKVFYLWFDADESAFNIDPAEVDHVLWMNLDACIDGVRHNTFPHCIEMDELEILCSGLKVDFA</sequence>
<evidence type="ECO:0000259" key="1">
    <source>
        <dbReference type="Pfam" id="PF00293"/>
    </source>
</evidence>
<dbReference type="RefSeq" id="WP_308449998.1">
    <property type="nucleotide sequence ID" value="NZ_JAJEQC010000018.1"/>
</dbReference>
<dbReference type="AlphaFoldDB" id="A0AAE3ANI1"/>
<dbReference type="InterPro" id="IPR015797">
    <property type="entry name" value="NUDIX_hydrolase-like_dom_sf"/>
</dbReference>
<proteinExistence type="predicted"/>
<dbReference type="Proteomes" id="UP001199424">
    <property type="component" value="Unassembled WGS sequence"/>
</dbReference>
<protein>
    <submittedName>
        <fullName evidence="2">NUDIX domain-containing protein</fullName>
    </submittedName>
</protein>
<dbReference type="Gene3D" id="3.90.79.10">
    <property type="entry name" value="Nucleoside Triphosphate Pyrophosphohydrolase"/>
    <property type="match status" value="1"/>
</dbReference>
<reference evidence="2" key="1">
    <citation type="submission" date="2021-10" db="EMBL/GenBank/DDBJ databases">
        <title>Anaerobic single-cell dispensing facilitates the cultivation of human gut bacteria.</title>
        <authorList>
            <person name="Afrizal A."/>
        </authorList>
    </citation>
    <scope>NUCLEOTIDE SEQUENCE</scope>
    <source>
        <strain evidence="2">CLA-AA-H250</strain>
    </source>
</reference>
<evidence type="ECO:0000313" key="2">
    <source>
        <dbReference type="EMBL" id="MCC2137858.1"/>
    </source>
</evidence>
<evidence type="ECO:0000313" key="3">
    <source>
        <dbReference type="Proteomes" id="UP001199424"/>
    </source>
</evidence>